<evidence type="ECO:0000256" key="6">
    <source>
        <dbReference type="SAM" id="Phobius"/>
    </source>
</evidence>
<keyword evidence="4 6" id="KW-1133">Transmembrane helix</keyword>
<keyword evidence="9" id="KW-1185">Reference proteome</keyword>
<dbReference type="InterPro" id="IPR009637">
    <property type="entry name" value="GPR107/GPR108-like"/>
</dbReference>
<evidence type="ECO:0000256" key="2">
    <source>
        <dbReference type="ARBA" id="ARBA00022692"/>
    </source>
</evidence>
<dbReference type="Proteomes" id="UP001189429">
    <property type="component" value="Unassembled WGS sequence"/>
</dbReference>
<evidence type="ECO:0000256" key="3">
    <source>
        <dbReference type="ARBA" id="ARBA00022729"/>
    </source>
</evidence>
<dbReference type="EMBL" id="CAUYUJ010019192">
    <property type="protein sequence ID" value="CAK0889318.1"/>
    <property type="molecule type" value="Genomic_DNA"/>
</dbReference>
<name>A0ABN9WRL0_9DINO</name>
<feature type="non-terminal residue" evidence="8">
    <location>
        <position position="1"/>
    </location>
</feature>
<evidence type="ECO:0000256" key="1">
    <source>
        <dbReference type="ARBA" id="ARBA00004141"/>
    </source>
</evidence>
<accession>A0ABN9WRL0</accession>
<keyword evidence="5 6" id="KW-0472">Membrane</keyword>
<feature type="transmembrane region" description="Helical" evidence="6">
    <location>
        <begin position="122"/>
        <end position="140"/>
    </location>
</feature>
<organism evidence="8 9">
    <name type="scientific">Prorocentrum cordatum</name>
    <dbReference type="NCBI Taxonomy" id="2364126"/>
    <lineage>
        <taxon>Eukaryota</taxon>
        <taxon>Sar</taxon>
        <taxon>Alveolata</taxon>
        <taxon>Dinophyceae</taxon>
        <taxon>Prorocentrales</taxon>
        <taxon>Prorocentraceae</taxon>
        <taxon>Prorocentrum</taxon>
    </lineage>
</organism>
<feature type="transmembrane region" description="Helical" evidence="6">
    <location>
        <begin position="16"/>
        <end position="36"/>
    </location>
</feature>
<protein>
    <recommendedName>
        <fullName evidence="7">GOST seven transmembrane domain-containing protein</fullName>
    </recommendedName>
</protein>
<evidence type="ECO:0000256" key="4">
    <source>
        <dbReference type="ARBA" id="ARBA00022989"/>
    </source>
</evidence>
<evidence type="ECO:0000256" key="5">
    <source>
        <dbReference type="ARBA" id="ARBA00023136"/>
    </source>
</evidence>
<feature type="transmembrane region" description="Helical" evidence="6">
    <location>
        <begin position="48"/>
        <end position="66"/>
    </location>
</feature>
<evidence type="ECO:0000259" key="7">
    <source>
        <dbReference type="Pfam" id="PF06814"/>
    </source>
</evidence>
<dbReference type="PANTHER" id="PTHR21229:SF1">
    <property type="entry name" value="GH17801P"/>
    <property type="match status" value="1"/>
</dbReference>
<gene>
    <name evidence="8" type="ORF">PCOR1329_LOCUS69877</name>
</gene>
<evidence type="ECO:0000313" key="8">
    <source>
        <dbReference type="EMBL" id="CAK0889318.1"/>
    </source>
</evidence>
<sequence length="188" mass="21141">NPHGYLAGDEYYVKRAYGWLAVVYGVLALVWAVLMLRWYTETADIHKGIFMVIGIGLAQMAALWWSLSDANASGVRPATMACIADVLSVVKEIVSYVLLIAISKGWGVMQEELADCTTRCRLHVVSMLFLPALYFARSVLTYRHSQRFSESLMYGGVLVVVVVNAIVLFWVFRHLSETTVLTKQRNME</sequence>
<feature type="transmembrane region" description="Helical" evidence="6">
    <location>
        <begin position="78"/>
        <end position="102"/>
    </location>
</feature>
<feature type="non-terminal residue" evidence="8">
    <location>
        <position position="188"/>
    </location>
</feature>
<proteinExistence type="predicted"/>
<feature type="domain" description="GOST seven transmembrane" evidence="7">
    <location>
        <begin position="16"/>
        <end position="186"/>
    </location>
</feature>
<dbReference type="Pfam" id="PF06814">
    <property type="entry name" value="GOST_TM"/>
    <property type="match status" value="1"/>
</dbReference>
<dbReference type="InterPro" id="IPR053937">
    <property type="entry name" value="GOST_TM"/>
</dbReference>
<reference evidence="8" key="1">
    <citation type="submission" date="2023-10" db="EMBL/GenBank/DDBJ databases">
        <authorList>
            <person name="Chen Y."/>
            <person name="Shah S."/>
            <person name="Dougan E. K."/>
            <person name="Thang M."/>
            <person name="Chan C."/>
        </authorList>
    </citation>
    <scope>NUCLEOTIDE SEQUENCE [LARGE SCALE GENOMIC DNA]</scope>
</reference>
<comment type="caution">
    <text evidence="8">The sequence shown here is derived from an EMBL/GenBank/DDBJ whole genome shotgun (WGS) entry which is preliminary data.</text>
</comment>
<comment type="subcellular location">
    <subcellularLocation>
        <location evidence="1">Membrane</location>
        <topology evidence="1">Multi-pass membrane protein</topology>
    </subcellularLocation>
</comment>
<evidence type="ECO:0000313" key="9">
    <source>
        <dbReference type="Proteomes" id="UP001189429"/>
    </source>
</evidence>
<keyword evidence="2 6" id="KW-0812">Transmembrane</keyword>
<feature type="transmembrane region" description="Helical" evidence="6">
    <location>
        <begin position="152"/>
        <end position="172"/>
    </location>
</feature>
<dbReference type="PANTHER" id="PTHR21229">
    <property type="entry name" value="LUNG SEVEN TRANSMEMBRANE RECEPTOR"/>
    <property type="match status" value="1"/>
</dbReference>
<keyword evidence="3" id="KW-0732">Signal</keyword>